<evidence type="ECO:0000259" key="1">
    <source>
        <dbReference type="SMART" id="SM00465"/>
    </source>
</evidence>
<organism evidence="2 3">
    <name type="scientific">Methanobacterium congolense</name>
    <dbReference type="NCBI Taxonomy" id="118062"/>
    <lineage>
        <taxon>Archaea</taxon>
        <taxon>Methanobacteriati</taxon>
        <taxon>Methanobacteriota</taxon>
        <taxon>Methanomada group</taxon>
        <taxon>Methanobacteria</taxon>
        <taxon>Methanobacteriales</taxon>
        <taxon>Methanobacteriaceae</taxon>
        <taxon>Methanobacterium</taxon>
    </lineage>
</organism>
<reference evidence="2 3" key="1">
    <citation type="submission" date="2016-08" db="EMBL/GenBank/DDBJ databases">
        <authorList>
            <person name="Seilhamer J.J."/>
        </authorList>
    </citation>
    <scope>NUCLEOTIDE SEQUENCE [LARGE SCALE GENOMIC DNA]</scope>
    <source>
        <strain evidence="2">Buetzberg</strain>
    </source>
</reference>
<keyword evidence="3" id="KW-1185">Reference proteome</keyword>
<proteinExistence type="predicted"/>
<dbReference type="SMART" id="SM00465">
    <property type="entry name" value="GIYc"/>
    <property type="match status" value="1"/>
</dbReference>
<dbReference type="Pfam" id="PF01986">
    <property type="entry name" value="DUF123"/>
    <property type="match status" value="1"/>
</dbReference>
<evidence type="ECO:0000313" key="2">
    <source>
        <dbReference type="EMBL" id="SCG85110.1"/>
    </source>
</evidence>
<keyword evidence="2" id="KW-0456">Lyase</keyword>
<dbReference type="KEGG" id="mcub:MCBB_0534"/>
<keyword evidence="2" id="KW-0255">Endonuclease</keyword>
<dbReference type="PANTHER" id="PTHR37460">
    <property type="entry name" value="ENDONUCLEASE III"/>
    <property type="match status" value="1"/>
</dbReference>
<dbReference type="STRING" id="118062.MCBB_0534"/>
<dbReference type="EMBL" id="LT607756">
    <property type="protein sequence ID" value="SCG85110.1"/>
    <property type="molecule type" value="Genomic_DNA"/>
</dbReference>
<keyword evidence="2" id="KW-0540">Nuclease</keyword>
<dbReference type="GO" id="GO:0140078">
    <property type="term" value="F:class I DNA-(apurinic or apyrimidinic site) endonuclease activity"/>
    <property type="evidence" value="ECO:0007669"/>
    <property type="project" value="UniProtKB-EC"/>
</dbReference>
<dbReference type="InterPro" id="IPR000305">
    <property type="entry name" value="GIY-YIG_endonuc"/>
</dbReference>
<sequence length="150" mass="17272">MPKNRLKGTYCLIIQLKSQQNIKIGRLGEIDFKRGYYVYVGSALNSLKSRLERHLKDDKKLFWHVDYLLNNPDANVEDVVFAVSDEKWECSLAAHISKEGSEIHAFGCSDCKCPSHLFYFQDLEGSKRICLESFEKLGLKPLDLSDLERL</sequence>
<dbReference type="PANTHER" id="PTHR37460:SF1">
    <property type="entry name" value="ENDONUCLEASE III"/>
    <property type="match status" value="1"/>
</dbReference>
<name>A0A1D3L107_9EURY</name>
<protein>
    <submittedName>
        <fullName evidence="2">Endonuclease III</fullName>
        <ecNumber evidence="2">4.2.99.18</ecNumber>
    </submittedName>
</protein>
<gene>
    <name evidence="2" type="primary">nth 1</name>
    <name evidence="2" type="ORF">MCBB_0534</name>
</gene>
<dbReference type="CDD" id="cd10441">
    <property type="entry name" value="GIY-YIG_COG1833"/>
    <property type="match status" value="1"/>
</dbReference>
<accession>A0A1D3L107</accession>
<keyword evidence="2" id="KW-0378">Hydrolase</keyword>
<dbReference type="InterPro" id="IPR002837">
    <property type="entry name" value="DUF123"/>
</dbReference>
<dbReference type="Proteomes" id="UP000094707">
    <property type="component" value="Chromosome I"/>
</dbReference>
<dbReference type="EC" id="4.2.99.18" evidence="2"/>
<evidence type="ECO:0000313" key="3">
    <source>
        <dbReference type="Proteomes" id="UP000094707"/>
    </source>
</evidence>
<feature type="domain" description="GIY-YIG" evidence="1">
    <location>
        <begin position="24"/>
        <end position="121"/>
    </location>
</feature>
<dbReference type="AlphaFoldDB" id="A0A1D3L107"/>